<dbReference type="InterPro" id="IPR004808">
    <property type="entry name" value="AP_endonuc_1"/>
</dbReference>
<dbReference type="GO" id="GO:0005634">
    <property type="term" value="C:nucleus"/>
    <property type="evidence" value="ECO:0007669"/>
    <property type="project" value="TreeGrafter"/>
</dbReference>
<dbReference type="InterPro" id="IPR020847">
    <property type="entry name" value="AP_endonuclease_F1_BS"/>
</dbReference>
<sequence length="270" mass="31048">MLDADIICLQETKAGPQKLQRSPIEWLDGLLMEPESARETEDSARMVDVFRLAHPVRRKAFTCWDLRIGARKTNHGTRIDYIFYDKELASLLPICKSVADIMPEVEGSDHCPVWAILPLTLPINNNSPLPSSCSHFWPQCQKRQLLLLSFLKKNEETDAFSEVTVDGRDNPVANVHKCKKLKQARLDFSTRQEKSVTLEGEEVREMHLQLKQRDEGEHRRAVASAWRSLLDGSRRPLRVEGAKPLCADHWESCVRHQAKRKGLLHRDHEF</sequence>
<dbReference type="Gene3D" id="3.60.10.10">
    <property type="entry name" value="Endonuclease/exonuclease/phosphatase"/>
    <property type="match status" value="1"/>
</dbReference>
<evidence type="ECO:0000313" key="6">
    <source>
        <dbReference type="EMBL" id="VDK23999.1"/>
    </source>
</evidence>
<name>A0A0R3VX04_TAEAS</name>
<dbReference type="AlphaFoldDB" id="A0A0R3VX04"/>
<dbReference type="Proteomes" id="UP000282613">
    <property type="component" value="Unassembled WGS sequence"/>
</dbReference>
<dbReference type="STRING" id="60517.A0A0R3VX04"/>
<dbReference type="PANTHER" id="PTHR22748">
    <property type="entry name" value="AP ENDONUCLEASE"/>
    <property type="match status" value="1"/>
</dbReference>
<dbReference type="WBParaSite" id="TASK_0000194801-mRNA-1">
    <property type="protein sequence ID" value="TASK_0000194801-mRNA-1"/>
    <property type="gene ID" value="TASK_0000194801"/>
</dbReference>
<dbReference type="OrthoDB" id="391817at2759"/>
<dbReference type="SUPFAM" id="SSF56219">
    <property type="entry name" value="DNase I-like"/>
    <property type="match status" value="1"/>
</dbReference>
<evidence type="ECO:0000256" key="1">
    <source>
        <dbReference type="ARBA" id="ARBA00022723"/>
    </source>
</evidence>
<dbReference type="GO" id="GO:0046872">
    <property type="term" value="F:metal ion binding"/>
    <property type="evidence" value="ECO:0007669"/>
    <property type="project" value="UniProtKB-KW"/>
</dbReference>
<reference evidence="6 7" key="2">
    <citation type="submission" date="2018-11" db="EMBL/GenBank/DDBJ databases">
        <authorList>
            <consortium name="Pathogen Informatics"/>
        </authorList>
    </citation>
    <scope>NUCLEOTIDE SEQUENCE [LARGE SCALE GENOMIC DNA]</scope>
</reference>
<evidence type="ECO:0000313" key="8">
    <source>
        <dbReference type="WBParaSite" id="TASK_0000194801-mRNA-1"/>
    </source>
</evidence>
<accession>A0A0R3VX04</accession>
<proteinExistence type="predicted"/>
<keyword evidence="4" id="KW-0464">Manganese</keyword>
<feature type="binding site" evidence="4">
    <location>
        <position position="110"/>
    </location>
    <ligand>
        <name>Mg(2+)</name>
        <dbReference type="ChEBI" id="CHEBI:18420"/>
        <label>1</label>
    </ligand>
</feature>
<dbReference type="GO" id="GO:0008311">
    <property type="term" value="F:double-stranded DNA 3'-5' DNA exonuclease activity"/>
    <property type="evidence" value="ECO:0007669"/>
    <property type="project" value="TreeGrafter"/>
</dbReference>
<keyword evidence="7" id="KW-1185">Reference proteome</keyword>
<dbReference type="PROSITE" id="PS00726">
    <property type="entry name" value="AP_NUCLEASE_F1_1"/>
    <property type="match status" value="1"/>
</dbReference>
<gene>
    <name evidence="6" type="ORF">TASK_LOCUS1949</name>
</gene>
<keyword evidence="1 4" id="KW-0479">Metal-binding</keyword>
<feature type="site" description="Important for catalytic activity" evidence="5">
    <location>
        <position position="80"/>
    </location>
</feature>
<feature type="site" description="Interaction with DNA substrate" evidence="5">
    <location>
        <position position="110"/>
    </location>
</feature>
<evidence type="ECO:0000256" key="4">
    <source>
        <dbReference type="PIRSR" id="PIRSR604808-2"/>
    </source>
</evidence>
<evidence type="ECO:0000256" key="5">
    <source>
        <dbReference type="PIRSR" id="PIRSR604808-3"/>
    </source>
</evidence>
<organism evidence="8">
    <name type="scientific">Taenia asiatica</name>
    <name type="common">Asian tapeworm</name>
    <dbReference type="NCBI Taxonomy" id="60517"/>
    <lineage>
        <taxon>Eukaryota</taxon>
        <taxon>Metazoa</taxon>
        <taxon>Spiralia</taxon>
        <taxon>Lophotrochozoa</taxon>
        <taxon>Platyhelminthes</taxon>
        <taxon>Cestoda</taxon>
        <taxon>Eucestoda</taxon>
        <taxon>Cyclophyllidea</taxon>
        <taxon>Taeniidae</taxon>
        <taxon>Taenia</taxon>
    </lineage>
</organism>
<dbReference type="GO" id="GO:0008081">
    <property type="term" value="F:phosphoric diester hydrolase activity"/>
    <property type="evidence" value="ECO:0007669"/>
    <property type="project" value="TreeGrafter"/>
</dbReference>
<keyword evidence="2" id="KW-0378">Hydrolase</keyword>
<feature type="binding site" evidence="4">
    <location>
        <position position="109"/>
    </location>
    <ligand>
        <name>Mg(2+)</name>
        <dbReference type="ChEBI" id="CHEBI:18420"/>
        <label>1</label>
    </ligand>
</feature>
<evidence type="ECO:0000256" key="3">
    <source>
        <dbReference type="ARBA" id="ARBA00022842"/>
    </source>
</evidence>
<dbReference type="InterPro" id="IPR036691">
    <property type="entry name" value="Endo/exonu/phosph_ase_sf"/>
</dbReference>
<keyword evidence="3 4" id="KW-0460">Magnesium</keyword>
<dbReference type="GO" id="GO:0006284">
    <property type="term" value="P:base-excision repair"/>
    <property type="evidence" value="ECO:0007669"/>
    <property type="project" value="TreeGrafter"/>
</dbReference>
<dbReference type="GO" id="GO:0003906">
    <property type="term" value="F:DNA-(apurinic or apyrimidinic site) endonuclease activity"/>
    <property type="evidence" value="ECO:0007669"/>
    <property type="project" value="TreeGrafter"/>
</dbReference>
<dbReference type="EMBL" id="UYRS01000768">
    <property type="protein sequence ID" value="VDK23999.1"/>
    <property type="molecule type" value="Genomic_DNA"/>
</dbReference>
<protein>
    <submittedName>
        <fullName evidence="8">Endo/exonuclease/phosphatase domain-containing protein</fullName>
    </submittedName>
</protein>
<dbReference type="PANTHER" id="PTHR22748:SF4">
    <property type="entry name" value="DNA-(APURINIC OR APYRIMIDINIC SITE) ENDONUCLEASE 2"/>
    <property type="match status" value="1"/>
</dbReference>
<reference evidence="8" key="1">
    <citation type="submission" date="2017-02" db="UniProtKB">
        <authorList>
            <consortium name="WormBaseParasite"/>
        </authorList>
    </citation>
    <scope>IDENTIFICATION</scope>
</reference>
<comment type="cofactor">
    <cofactor evidence="4">
        <name>Mg(2+)</name>
        <dbReference type="ChEBI" id="CHEBI:18420"/>
    </cofactor>
    <cofactor evidence="4">
        <name>Mn(2+)</name>
        <dbReference type="ChEBI" id="CHEBI:29035"/>
    </cofactor>
    <text evidence="4">Probably binds two magnesium or manganese ions per subunit.</text>
</comment>
<dbReference type="GO" id="GO:0003677">
    <property type="term" value="F:DNA binding"/>
    <property type="evidence" value="ECO:0007669"/>
    <property type="project" value="InterPro"/>
</dbReference>
<evidence type="ECO:0000313" key="7">
    <source>
        <dbReference type="Proteomes" id="UP000282613"/>
    </source>
</evidence>
<evidence type="ECO:0000256" key="2">
    <source>
        <dbReference type="ARBA" id="ARBA00022801"/>
    </source>
</evidence>